<organism evidence="2">
    <name type="scientific">freshwater metagenome</name>
    <dbReference type="NCBI Taxonomy" id="449393"/>
    <lineage>
        <taxon>unclassified sequences</taxon>
        <taxon>metagenomes</taxon>
        <taxon>ecological metagenomes</taxon>
    </lineage>
</organism>
<feature type="compositionally biased region" description="Polar residues" evidence="1">
    <location>
        <begin position="1"/>
        <end position="17"/>
    </location>
</feature>
<dbReference type="AlphaFoldDB" id="A0A6J7BN80"/>
<reference evidence="2" key="1">
    <citation type="submission" date="2020-05" db="EMBL/GenBank/DDBJ databases">
        <authorList>
            <person name="Chiriac C."/>
            <person name="Salcher M."/>
            <person name="Ghai R."/>
            <person name="Kavagutti S V."/>
        </authorList>
    </citation>
    <scope>NUCLEOTIDE SEQUENCE</scope>
</reference>
<dbReference type="EMBL" id="CAFBIZ010000024">
    <property type="protein sequence ID" value="CAB4846910.1"/>
    <property type="molecule type" value="Genomic_DNA"/>
</dbReference>
<gene>
    <name evidence="2" type="ORF">UFOPK3268_00329</name>
</gene>
<evidence type="ECO:0000313" key="2">
    <source>
        <dbReference type="EMBL" id="CAB4846910.1"/>
    </source>
</evidence>
<proteinExistence type="predicted"/>
<feature type="region of interest" description="Disordered" evidence="1">
    <location>
        <begin position="1"/>
        <end position="37"/>
    </location>
</feature>
<evidence type="ECO:0000256" key="1">
    <source>
        <dbReference type="SAM" id="MobiDB-lite"/>
    </source>
</evidence>
<accession>A0A6J7BN80</accession>
<name>A0A6J7BN80_9ZZZZ</name>
<protein>
    <submittedName>
        <fullName evidence="2">Unannotated protein</fullName>
    </submittedName>
</protein>
<sequence length="74" mass="8113">MTIPTSVSEDPMTTSAPDSAAPRVPAVGLTDPSAYEAPMPTARTMRLRTNLPVQAYRFAALSLKMMRMILRSHH</sequence>